<reference evidence="1 2" key="1">
    <citation type="submission" date="2021-06" db="EMBL/GenBank/DDBJ databases">
        <title>Caerostris darwini draft genome.</title>
        <authorList>
            <person name="Kono N."/>
            <person name="Arakawa K."/>
        </authorList>
    </citation>
    <scope>NUCLEOTIDE SEQUENCE [LARGE SCALE GENOMIC DNA]</scope>
</reference>
<organism evidence="1 2">
    <name type="scientific">Caerostris darwini</name>
    <dbReference type="NCBI Taxonomy" id="1538125"/>
    <lineage>
        <taxon>Eukaryota</taxon>
        <taxon>Metazoa</taxon>
        <taxon>Ecdysozoa</taxon>
        <taxon>Arthropoda</taxon>
        <taxon>Chelicerata</taxon>
        <taxon>Arachnida</taxon>
        <taxon>Araneae</taxon>
        <taxon>Araneomorphae</taxon>
        <taxon>Entelegynae</taxon>
        <taxon>Araneoidea</taxon>
        <taxon>Araneidae</taxon>
        <taxon>Caerostris</taxon>
    </lineage>
</organism>
<dbReference type="EMBL" id="BPLQ01007569">
    <property type="protein sequence ID" value="GIY30918.1"/>
    <property type="molecule type" value="Genomic_DNA"/>
</dbReference>
<dbReference type="Proteomes" id="UP001054837">
    <property type="component" value="Unassembled WGS sequence"/>
</dbReference>
<keyword evidence="2" id="KW-1185">Reference proteome</keyword>
<comment type="caution">
    <text evidence="1">The sequence shown here is derived from an EMBL/GenBank/DDBJ whole genome shotgun (WGS) entry which is preliminary data.</text>
</comment>
<protein>
    <submittedName>
        <fullName evidence="1">Uncharacterized protein</fullName>
    </submittedName>
</protein>
<evidence type="ECO:0000313" key="1">
    <source>
        <dbReference type="EMBL" id="GIY30918.1"/>
    </source>
</evidence>
<name>A0AAV4SGE0_9ARAC</name>
<gene>
    <name evidence="1" type="ORF">CDAR_529891</name>
</gene>
<dbReference type="AlphaFoldDB" id="A0AAV4SGE0"/>
<evidence type="ECO:0000313" key="2">
    <source>
        <dbReference type="Proteomes" id="UP001054837"/>
    </source>
</evidence>
<proteinExistence type="predicted"/>
<sequence>MPQFLEVIDQHERSTLLPIPFRTVQPPPTVPYLEPKNSHPKEWEPAIVLDIGEDSSVQIRVNILWGYMYTRVTVRVKHLLKDSGYV</sequence>
<accession>A0AAV4SGE0</accession>